<comment type="subcellular location">
    <subcellularLocation>
        <location evidence="6">Cell inner membrane</location>
        <topology evidence="6">Multi-pass membrane protein</topology>
    </subcellularLocation>
    <subcellularLocation>
        <location evidence="1">Membrane</location>
        <topology evidence="1">Multi-pass membrane protein</topology>
    </subcellularLocation>
</comment>
<comment type="caution">
    <text evidence="8">The sequence shown here is derived from an EMBL/GenBank/DDBJ whole genome shotgun (WGS) entry which is preliminary data.</text>
</comment>
<keyword evidence="4 6" id="KW-1133">Transmembrane helix</keyword>
<feature type="transmembrane region" description="Helical" evidence="6">
    <location>
        <begin position="232"/>
        <end position="254"/>
    </location>
</feature>
<evidence type="ECO:0000256" key="5">
    <source>
        <dbReference type="ARBA" id="ARBA00023136"/>
    </source>
</evidence>
<feature type="transmembrane region" description="Helical" evidence="6">
    <location>
        <begin position="110"/>
        <end position="137"/>
    </location>
</feature>
<dbReference type="GO" id="GO:0140359">
    <property type="term" value="F:ABC-type transporter activity"/>
    <property type="evidence" value="ECO:0007669"/>
    <property type="project" value="InterPro"/>
</dbReference>
<dbReference type="Pfam" id="PF01061">
    <property type="entry name" value="ABC2_membrane"/>
    <property type="match status" value="1"/>
</dbReference>
<evidence type="ECO:0000259" key="7">
    <source>
        <dbReference type="PROSITE" id="PS51012"/>
    </source>
</evidence>
<dbReference type="GO" id="GO:0043190">
    <property type="term" value="C:ATP-binding cassette (ABC) transporter complex"/>
    <property type="evidence" value="ECO:0007669"/>
    <property type="project" value="InterPro"/>
</dbReference>
<dbReference type="PIRSF" id="PIRSF006648">
    <property type="entry name" value="DrrB"/>
    <property type="match status" value="1"/>
</dbReference>
<feature type="transmembrane region" description="Helical" evidence="6">
    <location>
        <begin position="149"/>
        <end position="169"/>
    </location>
</feature>
<dbReference type="NCBIfam" id="NF011648">
    <property type="entry name" value="PRK15066.1"/>
    <property type="match status" value="1"/>
</dbReference>
<proteinExistence type="inferred from homology"/>
<dbReference type="InterPro" id="IPR047817">
    <property type="entry name" value="ABC2_TM_bact-type"/>
</dbReference>
<evidence type="ECO:0000256" key="6">
    <source>
        <dbReference type="RuleBase" id="RU361157"/>
    </source>
</evidence>
<dbReference type="AlphaFoldDB" id="A0A520N5V6"/>
<dbReference type="PRINTS" id="PR00164">
    <property type="entry name" value="ABC2TRNSPORT"/>
</dbReference>
<keyword evidence="6" id="KW-1003">Cell membrane</keyword>
<dbReference type="InterPro" id="IPR052522">
    <property type="entry name" value="ABC-2_transport_permease"/>
</dbReference>
<keyword evidence="3 6" id="KW-0812">Transmembrane</keyword>
<evidence type="ECO:0000313" key="8">
    <source>
        <dbReference type="EMBL" id="RZO28853.1"/>
    </source>
</evidence>
<dbReference type="PANTHER" id="PTHR43332">
    <property type="entry name" value="INNER MEMBRANE TRANSPORT PERMEASE YADH-RELATED"/>
    <property type="match status" value="1"/>
</dbReference>
<keyword evidence="6" id="KW-0813">Transport</keyword>
<feature type="domain" description="ABC transmembrane type-2" evidence="7">
    <location>
        <begin position="25"/>
        <end position="257"/>
    </location>
</feature>
<feature type="transmembrane region" description="Helical" evidence="6">
    <location>
        <begin position="176"/>
        <end position="197"/>
    </location>
</feature>
<dbReference type="InterPro" id="IPR000412">
    <property type="entry name" value="ABC_2_transport"/>
</dbReference>
<dbReference type="EMBL" id="SHBJ01000007">
    <property type="protein sequence ID" value="RZO28853.1"/>
    <property type="molecule type" value="Genomic_DNA"/>
</dbReference>
<dbReference type="PROSITE" id="PS51012">
    <property type="entry name" value="ABC_TM2"/>
    <property type="match status" value="1"/>
</dbReference>
<name>A0A520N5V6_9GAMM</name>
<feature type="transmembrane region" description="Helical" evidence="6">
    <location>
        <begin position="66"/>
        <end position="89"/>
    </location>
</feature>
<dbReference type="Proteomes" id="UP000315283">
    <property type="component" value="Unassembled WGS sequence"/>
</dbReference>
<evidence type="ECO:0000256" key="2">
    <source>
        <dbReference type="ARBA" id="ARBA00007783"/>
    </source>
</evidence>
<dbReference type="InterPro" id="IPR013525">
    <property type="entry name" value="ABC2_TM"/>
</dbReference>
<reference evidence="8 9" key="1">
    <citation type="submission" date="2019-02" db="EMBL/GenBank/DDBJ databases">
        <title>Prokaryotic population dynamics and viral predation in marine succession experiment using metagenomics: the confinement effect.</title>
        <authorList>
            <person name="Haro-Moreno J.M."/>
            <person name="Rodriguez-Valera F."/>
            <person name="Lopez-Perez M."/>
        </authorList>
    </citation>
    <scope>NUCLEOTIDE SEQUENCE [LARGE SCALE GENOMIC DNA]</scope>
    <source>
        <strain evidence="8">MED-G164</strain>
    </source>
</reference>
<evidence type="ECO:0000256" key="3">
    <source>
        <dbReference type="ARBA" id="ARBA00022692"/>
    </source>
</evidence>
<feature type="transmembrane region" description="Helical" evidence="6">
    <location>
        <begin position="26"/>
        <end position="46"/>
    </location>
</feature>
<sequence>MKHNNINISVTLWTLASKEVRRFMRIWVQTLVPPAVTMSLYFVIFGSLIGPNIKPEVTDGFAYVQYMIPGLIMMTVITNSYANVVSSFYSVKFQKSIEELLISPMPNWTILLGFIIGGVCRGVLVGIIVFCVSLFFYPDFEIANPLLTVTVLLLTSILFSLMGFINAVYADSFDDISVIPTFVLTPLIYLGGVFYSINMLPDFWRSVSQANPMLYVVNTFREGMLGTSDVSITFSLSMIVLFIVSFSALSLYLLKRGTGIRE</sequence>
<evidence type="ECO:0000256" key="4">
    <source>
        <dbReference type="ARBA" id="ARBA00022989"/>
    </source>
</evidence>
<gene>
    <name evidence="8" type="ORF">EVA97_01725</name>
</gene>
<protein>
    <recommendedName>
        <fullName evidence="6">Transport permease protein</fullName>
    </recommendedName>
</protein>
<comment type="similarity">
    <text evidence="2 6">Belongs to the ABC-2 integral membrane protein family.</text>
</comment>
<keyword evidence="5 6" id="KW-0472">Membrane</keyword>
<dbReference type="PANTHER" id="PTHR43332:SF2">
    <property type="entry name" value="INNER MEMBRANE TRANSPORT PERMEASE YADH"/>
    <property type="match status" value="1"/>
</dbReference>
<accession>A0A520N5V6</accession>
<organism evidence="8 9">
    <name type="scientific">SAR86 cluster bacterium</name>
    <dbReference type="NCBI Taxonomy" id="2030880"/>
    <lineage>
        <taxon>Bacteria</taxon>
        <taxon>Pseudomonadati</taxon>
        <taxon>Pseudomonadota</taxon>
        <taxon>Gammaproteobacteria</taxon>
        <taxon>SAR86 cluster</taxon>
    </lineage>
</organism>
<evidence type="ECO:0000313" key="9">
    <source>
        <dbReference type="Proteomes" id="UP000315283"/>
    </source>
</evidence>
<evidence type="ECO:0000256" key="1">
    <source>
        <dbReference type="ARBA" id="ARBA00004141"/>
    </source>
</evidence>